<keyword evidence="11" id="KW-1185">Reference proteome</keyword>
<dbReference type="PROSITE" id="PS51585">
    <property type="entry name" value="SAM_MT_TPMT"/>
    <property type="match status" value="1"/>
</dbReference>
<dbReference type="EC" id="2.1.1.67" evidence="4 9"/>
<evidence type="ECO:0000256" key="8">
    <source>
        <dbReference type="ARBA" id="ARBA00022691"/>
    </source>
</evidence>
<reference evidence="11" key="1">
    <citation type="journal article" date="2019" name="Int. J. Syst. Evol. Microbiol.">
        <title>The Global Catalogue of Microorganisms (GCM) 10K type strain sequencing project: providing services to taxonomists for standard genome sequencing and annotation.</title>
        <authorList>
            <consortium name="The Broad Institute Genomics Platform"/>
            <consortium name="The Broad Institute Genome Sequencing Center for Infectious Disease"/>
            <person name="Wu L."/>
            <person name="Ma J."/>
        </authorList>
    </citation>
    <scope>NUCLEOTIDE SEQUENCE [LARGE SCALE GENOMIC DNA]</scope>
    <source>
        <strain evidence="11">CECT 8570</strain>
    </source>
</reference>
<dbReference type="InterPro" id="IPR029063">
    <property type="entry name" value="SAM-dependent_MTases_sf"/>
</dbReference>
<feature type="binding site" evidence="9">
    <location>
        <position position="66"/>
    </location>
    <ligand>
        <name>S-adenosyl-L-methionine</name>
        <dbReference type="ChEBI" id="CHEBI:59789"/>
    </ligand>
</feature>
<dbReference type="HAMAP" id="MF_00812">
    <property type="entry name" value="Thiopur_methtran"/>
    <property type="match status" value="1"/>
</dbReference>
<dbReference type="RefSeq" id="WP_290259875.1">
    <property type="nucleotide sequence ID" value="NZ_JAUFQG010000004.1"/>
</dbReference>
<evidence type="ECO:0000256" key="2">
    <source>
        <dbReference type="ARBA" id="ARBA00004496"/>
    </source>
</evidence>
<proteinExistence type="inferred from homology"/>
<keyword evidence="5 9" id="KW-0963">Cytoplasm</keyword>
<evidence type="ECO:0000256" key="4">
    <source>
        <dbReference type="ARBA" id="ARBA00011905"/>
    </source>
</evidence>
<dbReference type="GO" id="GO:0032259">
    <property type="term" value="P:methylation"/>
    <property type="evidence" value="ECO:0007669"/>
    <property type="project" value="UniProtKB-KW"/>
</dbReference>
<dbReference type="NCBIfam" id="TIGR03840">
    <property type="entry name" value="TMPT_Se_Te"/>
    <property type="match status" value="1"/>
</dbReference>
<dbReference type="Gene3D" id="3.40.50.150">
    <property type="entry name" value="Vaccinia Virus protein VP39"/>
    <property type="match status" value="1"/>
</dbReference>
<dbReference type="InterPro" id="IPR025835">
    <property type="entry name" value="Thiopurine_S-MeTrfase"/>
</dbReference>
<keyword evidence="6 9" id="KW-0489">Methyltransferase</keyword>
<dbReference type="GO" id="GO:0008119">
    <property type="term" value="F:thiopurine S-methyltransferase activity"/>
    <property type="evidence" value="ECO:0007669"/>
    <property type="project" value="UniProtKB-EC"/>
</dbReference>
<dbReference type="PANTHER" id="PTHR10259:SF11">
    <property type="entry name" value="THIOPURINE S-METHYLTRANSFERASE"/>
    <property type="match status" value="1"/>
</dbReference>
<evidence type="ECO:0000256" key="5">
    <source>
        <dbReference type="ARBA" id="ARBA00022490"/>
    </source>
</evidence>
<name>A0ABV8V072_9GAMM</name>
<feature type="binding site" evidence="9">
    <location>
        <position position="123"/>
    </location>
    <ligand>
        <name>S-adenosyl-L-methionine</name>
        <dbReference type="ChEBI" id="CHEBI:59789"/>
    </ligand>
</feature>
<comment type="caution">
    <text evidence="10">The sequence shown here is derived from an EMBL/GenBank/DDBJ whole genome shotgun (WGS) entry which is preliminary data.</text>
</comment>
<dbReference type="EMBL" id="JBHSCX010000003">
    <property type="protein sequence ID" value="MFC4361339.1"/>
    <property type="molecule type" value="Genomic_DNA"/>
</dbReference>
<evidence type="ECO:0000313" key="10">
    <source>
        <dbReference type="EMBL" id="MFC4361339.1"/>
    </source>
</evidence>
<evidence type="ECO:0000313" key="11">
    <source>
        <dbReference type="Proteomes" id="UP001595840"/>
    </source>
</evidence>
<dbReference type="SUPFAM" id="SSF53335">
    <property type="entry name" value="S-adenosyl-L-methionine-dependent methyltransferases"/>
    <property type="match status" value="1"/>
</dbReference>
<evidence type="ECO:0000256" key="1">
    <source>
        <dbReference type="ARBA" id="ARBA00000903"/>
    </source>
</evidence>
<evidence type="ECO:0000256" key="7">
    <source>
        <dbReference type="ARBA" id="ARBA00022679"/>
    </source>
</evidence>
<evidence type="ECO:0000256" key="9">
    <source>
        <dbReference type="HAMAP-Rule" id="MF_00812"/>
    </source>
</evidence>
<gene>
    <name evidence="10" type="primary">tmpT</name>
    <name evidence="9" type="synonym">tpm</name>
    <name evidence="10" type="ORF">ACFOX3_03440</name>
</gene>
<keyword evidence="8 9" id="KW-0949">S-adenosyl-L-methionine</keyword>
<comment type="similarity">
    <text evidence="3 9">Belongs to the class I-like SAM-binding methyltransferase superfamily. TPMT family.</text>
</comment>
<organism evidence="10 11">
    <name type="scientific">Simiduia curdlanivorans</name>
    <dbReference type="NCBI Taxonomy" id="1492769"/>
    <lineage>
        <taxon>Bacteria</taxon>
        <taxon>Pseudomonadati</taxon>
        <taxon>Pseudomonadota</taxon>
        <taxon>Gammaproteobacteria</taxon>
        <taxon>Cellvibrionales</taxon>
        <taxon>Cellvibrionaceae</taxon>
        <taxon>Simiduia</taxon>
    </lineage>
</organism>
<feature type="binding site" evidence="9">
    <location>
        <position position="45"/>
    </location>
    <ligand>
        <name>S-adenosyl-L-methionine</name>
        <dbReference type="ChEBI" id="CHEBI:59789"/>
    </ligand>
</feature>
<dbReference type="Pfam" id="PF05724">
    <property type="entry name" value="TPMT"/>
    <property type="match status" value="1"/>
</dbReference>
<sequence length="216" mass="24252">MQKDFWLSRWHNNEIGFHNNDVNPLLVEYLPRLSLPSSSRLLLPLCGKSRDIAWLLSEGFAVLGVELSELAVTQLFAELNLTPSLEQKPHCKIFSAENLIILVADIFELRAADIGAVDGIYDRAALVALPPDMRGRYAKHLADISRCPPQLLVSFDYRQAAMPGPPFSVPEAELKRLYSGRYQLQRLASSALEGGLKGKCEALEQVWLLQPKRETR</sequence>
<dbReference type="InterPro" id="IPR022474">
    <property type="entry name" value="Thiopur_S-MeTfrase_Se/Te_detox"/>
</dbReference>
<evidence type="ECO:0000256" key="3">
    <source>
        <dbReference type="ARBA" id="ARBA00008145"/>
    </source>
</evidence>
<dbReference type="PIRSF" id="PIRSF023956">
    <property type="entry name" value="Thiopurine_S-methyltransferase"/>
    <property type="match status" value="1"/>
</dbReference>
<keyword evidence="7 9" id="KW-0808">Transferase</keyword>
<comment type="catalytic activity">
    <reaction evidence="1 9">
        <text>S-adenosyl-L-methionine + a thiopurine = S-adenosyl-L-homocysteine + a thiopurine S-methylether.</text>
        <dbReference type="EC" id="2.1.1.67"/>
    </reaction>
</comment>
<feature type="binding site" evidence="9">
    <location>
        <position position="10"/>
    </location>
    <ligand>
        <name>S-adenosyl-L-methionine</name>
        <dbReference type="ChEBI" id="CHEBI:59789"/>
    </ligand>
</feature>
<protein>
    <recommendedName>
        <fullName evidence="4 9">Thiopurine S-methyltransferase</fullName>
        <ecNumber evidence="4 9">2.1.1.67</ecNumber>
    </recommendedName>
    <alternativeName>
        <fullName evidence="9">Thiopurine methyltransferase</fullName>
    </alternativeName>
</protein>
<dbReference type="Proteomes" id="UP001595840">
    <property type="component" value="Unassembled WGS sequence"/>
</dbReference>
<comment type="subcellular location">
    <subcellularLocation>
        <location evidence="2 9">Cytoplasm</location>
    </subcellularLocation>
</comment>
<dbReference type="NCBIfam" id="NF009732">
    <property type="entry name" value="PRK13255.1"/>
    <property type="match status" value="1"/>
</dbReference>
<accession>A0ABV8V072</accession>
<dbReference type="InterPro" id="IPR008854">
    <property type="entry name" value="TPMT"/>
</dbReference>
<dbReference type="PANTHER" id="PTHR10259">
    <property type="entry name" value="THIOPURINE S-METHYLTRANSFERASE"/>
    <property type="match status" value="1"/>
</dbReference>
<evidence type="ECO:0000256" key="6">
    <source>
        <dbReference type="ARBA" id="ARBA00022603"/>
    </source>
</evidence>